<dbReference type="Proteomes" id="UP001429354">
    <property type="component" value="Unassembled WGS sequence"/>
</dbReference>
<proteinExistence type="predicted"/>
<dbReference type="InterPro" id="IPR019292">
    <property type="entry name" value="McrC"/>
</dbReference>
<evidence type="ECO:0000313" key="1">
    <source>
        <dbReference type="EMBL" id="NDK38811.1"/>
    </source>
</evidence>
<accession>A0ABX0ABF5</accession>
<gene>
    <name evidence="1" type="ORF">DT603_08165</name>
</gene>
<dbReference type="PANTHER" id="PTHR38733:SF1">
    <property type="entry name" value="TYPE IV METHYL-DIRECTED RESTRICTION ENZYME ECOKMCRBC"/>
    <property type="match status" value="1"/>
</dbReference>
<organism evidence="1 2">
    <name type="scientific">Pseudoxanthomonas gei</name>
    <dbReference type="NCBI Taxonomy" id="1383030"/>
    <lineage>
        <taxon>Bacteria</taxon>
        <taxon>Pseudomonadati</taxon>
        <taxon>Pseudomonadota</taxon>
        <taxon>Gammaproteobacteria</taxon>
        <taxon>Lysobacterales</taxon>
        <taxon>Lysobacteraceae</taxon>
        <taxon>Pseudoxanthomonas</taxon>
    </lineage>
</organism>
<dbReference type="Pfam" id="PF10117">
    <property type="entry name" value="McrBC"/>
    <property type="match status" value="1"/>
</dbReference>
<evidence type="ECO:0008006" key="3">
    <source>
        <dbReference type="Google" id="ProtNLM"/>
    </source>
</evidence>
<dbReference type="PANTHER" id="PTHR38733">
    <property type="entry name" value="PROTEIN MCRC"/>
    <property type="match status" value="1"/>
</dbReference>
<protein>
    <recommendedName>
        <fullName evidence="3">Restriction endonuclease</fullName>
    </recommendedName>
</protein>
<evidence type="ECO:0000313" key="2">
    <source>
        <dbReference type="Proteomes" id="UP001429354"/>
    </source>
</evidence>
<comment type="caution">
    <text evidence="1">The sequence shown here is derived from an EMBL/GenBank/DDBJ whole genome shotgun (WGS) entry which is preliminary data.</text>
</comment>
<name>A0ABX0ABF5_9GAMM</name>
<dbReference type="EMBL" id="QOVG01000004">
    <property type="protein sequence ID" value="NDK38811.1"/>
    <property type="molecule type" value="Genomic_DNA"/>
</dbReference>
<keyword evidence="2" id="KW-1185">Reference proteome</keyword>
<reference evidence="1 2" key="1">
    <citation type="submission" date="2018-07" db="EMBL/GenBank/DDBJ databases">
        <title>Whole genome Sequencing of Pseudoxanthomonas gei KCTC 32298 (T).</title>
        <authorList>
            <person name="Kumar S."/>
            <person name="Bansal K."/>
            <person name="Kaur A."/>
            <person name="Patil P."/>
            <person name="Sharma S."/>
            <person name="Patil P.B."/>
        </authorList>
    </citation>
    <scope>NUCLEOTIDE SEQUENCE [LARGE SCALE GENOMIC DNA]</scope>
    <source>
        <strain evidence="1 2">KCTC 32298</strain>
    </source>
</reference>
<sequence>MSEKPRQSLDQKSDKPWKVSVVPHPLLTALGASEKDGEKGIVLELVEHETRSIPIENESALSDLQSVSQALSSALVADLLRLDIRKDATGATKLVIKTSSNVGFVSINAADGTRCLVRVVPKVGTARMLELGALAGMLPRWSLGGAYVAESLEESLLEWTIAAYEETLRRFLALGGLRNTHQRLTADLKNRVKGRLLVGPWLRNVAKGRPHVVPCQFPSLELDNPLNRVLRWANHVGIFAAHTLKNGNVLAERLRVLDTQFHAVKLQRPDLSASTRNRLAGNQRHYADALKLAEMVISSVHVGSKSGDIRSIAITLDMNKVYELAFFNALRSIKPDASRHEEWIITLSTPKDCPPDRRLIRSTRMIPDVWVPGDETRYPVVIDTKWKRLLYGSSEADDLVSITDTRTVRLRPEDMYQATAYGLEVIHRARANRKPVLGCVTALVYPALQSVPDLSRTIEVSESQVIVTLLAWNLEAPVIAEVGSIWNRLQLSAALPVTA</sequence>